<protein>
    <submittedName>
        <fullName evidence="1">Helix-turn-helix domain-containing protein</fullName>
    </submittedName>
</protein>
<dbReference type="RefSeq" id="WP_014677414.1">
    <property type="nucleotide sequence ID" value="NZ_JBFAEG010000017.1"/>
</dbReference>
<keyword evidence="2" id="KW-1185">Reference proteome</keyword>
<evidence type="ECO:0000313" key="1">
    <source>
        <dbReference type="EMBL" id="MEU5709908.1"/>
    </source>
</evidence>
<sequence length="106" mass="11662">MTRINSGDDVQRLLRMTGGVLTPNQRIVVMLYASSEQNPDGTVMTRATQLAEIAGMKPPVFSRTRRELVEEGWLEERGSIGTVKVYRLSPNKIGDVGGRHLHAVGS</sequence>
<evidence type="ECO:0000313" key="2">
    <source>
        <dbReference type="Proteomes" id="UP001551011"/>
    </source>
</evidence>
<reference evidence="1 2" key="1">
    <citation type="submission" date="2024-06" db="EMBL/GenBank/DDBJ databases">
        <title>The Natural Products Discovery Center: Release of the First 8490 Sequenced Strains for Exploring Actinobacteria Biosynthetic Diversity.</title>
        <authorList>
            <person name="Kalkreuter E."/>
            <person name="Kautsar S.A."/>
            <person name="Yang D."/>
            <person name="Bader C.D."/>
            <person name="Teijaro C.N."/>
            <person name="Fluegel L."/>
            <person name="Davis C.M."/>
            <person name="Simpson J.R."/>
            <person name="Lauterbach L."/>
            <person name="Steele A.D."/>
            <person name="Gui C."/>
            <person name="Meng S."/>
            <person name="Li G."/>
            <person name="Viehrig K."/>
            <person name="Ye F."/>
            <person name="Su P."/>
            <person name="Kiefer A.F."/>
            <person name="Nichols A."/>
            <person name="Cepeda A.J."/>
            <person name="Yan W."/>
            <person name="Fan B."/>
            <person name="Jiang Y."/>
            <person name="Adhikari A."/>
            <person name="Zheng C.-J."/>
            <person name="Schuster L."/>
            <person name="Cowan T.M."/>
            <person name="Smanski M.J."/>
            <person name="Chevrette M.G."/>
            <person name="De Carvalho L.P.S."/>
            <person name="Shen B."/>
        </authorList>
    </citation>
    <scope>NUCLEOTIDE SEQUENCE [LARGE SCALE GENOMIC DNA]</scope>
    <source>
        <strain evidence="1 2">NPDC020594</strain>
    </source>
</reference>
<organism evidence="1 2">
    <name type="scientific">Streptomyces flaveolus</name>
    <dbReference type="NCBI Taxonomy" id="67297"/>
    <lineage>
        <taxon>Bacteria</taxon>
        <taxon>Bacillati</taxon>
        <taxon>Actinomycetota</taxon>
        <taxon>Actinomycetes</taxon>
        <taxon>Kitasatosporales</taxon>
        <taxon>Streptomycetaceae</taxon>
        <taxon>Streptomyces</taxon>
    </lineage>
</organism>
<dbReference type="Proteomes" id="UP001551011">
    <property type="component" value="Unassembled WGS sequence"/>
</dbReference>
<comment type="caution">
    <text evidence="1">The sequence shown here is derived from an EMBL/GenBank/DDBJ whole genome shotgun (WGS) entry which is preliminary data.</text>
</comment>
<accession>A0ABV3AD74</accession>
<name>A0ABV3AD74_9ACTN</name>
<dbReference type="EMBL" id="JBFAEG010000017">
    <property type="protein sequence ID" value="MEU5709908.1"/>
    <property type="molecule type" value="Genomic_DNA"/>
</dbReference>
<gene>
    <name evidence="1" type="ORF">AB0H04_24030</name>
</gene>
<proteinExistence type="predicted"/>